<accession>A0A2T4YNM6</accession>
<evidence type="ECO:0000256" key="1">
    <source>
        <dbReference type="ARBA" id="ARBA00023125"/>
    </source>
</evidence>
<dbReference type="InterPro" id="IPR050109">
    <property type="entry name" value="HTH-type_TetR-like_transc_reg"/>
</dbReference>
<dbReference type="InterPro" id="IPR009057">
    <property type="entry name" value="Homeodomain-like_sf"/>
</dbReference>
<proteinExistence type="predicted"/>
<dbReference type="Proteomes" id="UP000240996">
    <property type="component" value="Unassembled WGS sequence"/>
</dbReference>
<dbReference type="GO" id="GO:0003700">
    <property type="term" value="F:DNA-binding transcription factor activity"/>
    <property type="evidence" value="ECO:0007669"/>
    <property type="project" value="TreeGrafter"/>
</dbReference>
<evidence type="ECO:0000256" key="3">
    <source>
        <dbReference type="SAM" id="MobiDB-lite"/>
    </source>
</evidence>
<evidence type="ECO:0000313" key="5">
    <source>
        <dbReference type="EMBL" id="PTM45013.1"/>
    </source>
</evidence>
<feature type="DNA-binding region" description="H-T-H motif" evidence="2">
    <location>
        <begin position="46"/>
        <end position="65"/>
    </location>
</feature>
<reference evidence="5 6" key="1">
    <citation type="submission" date="2018-04" db="EMBL/GenBank/DDBJ databases">
        <title>Genomic Encyclopedia of Type Strains, Phase III (KMG-III): the genomes of soil and plant-associated and newly described type strains.</title>
        <authorList>
            <person name="Whitman W."/>
        </authorList>
    </citation>
    <scope>NUCLEOTIDE SEQUENCE [LARGE SCALE GENOMIC DNA]</scope>
    <source>
        <strain evidence="5 6">NW12</strain>
    </source>
</reference>
<dbReference type="EMBL" id="PZZN01000003">
    <property type="protein sequence ID" value="PTM45013.1"/>
    <property type="molecule type" value="Genomic_DNA"/>
</dbReference>
<feature type="domain" description="HTH tetR-type" evidence="4">
    <location>
        <begin position="23"/>
        <end position="83"/>
    </location>
</feature>
<organism evidence="5 6">
    <name type="scientific">Sphingomonas aerolata</name>
    <dbReference type="NCBI Taxonomy" id="185951"/>
    <lineage>
        <taxon>Bacteria</taxon>
        <taxon>Pseudomonadati</taxon>
        <taxon>Pseudomonadota</taxon>
        <taxon>Alphaproteobacteria</taxon>
        <taxon>Sphingomonadales</taxon>
        <taxon>Sphingomonadaceae</taxon>
        <taxon>Sphingomonas</taxon>
    </lineage>
</organism>
<dbReference type="AlphaFoldDB" id="A0A2T4YNM6"/>
<dbReference type="PRINTS" id="PR00455">
    <property type="entry name" value="HTHTETR"/>
</dbReference>
<dbReference type="RefSeq" id="WP_167396789.1">
    <property type="nucleotide sequence ID" value="NZ_PZZN01000003.1"/>
</dbReference>
<keyword evidence="6" id="KW-1185">Reference proteome</keyword>
<keyword evidence="1 2" id="KW-0238">DNA-binding</keyword>
<feature type="region of interest" description="Disordered" evidence="3">
    <location>
        <begin position="1"/>
        <end position="20"/>
    </location>
</feature>
<gene>
    <name evidence="5" type="ORF">C8J24_3230</name>
</gene>
<dbReference type="Gene3D" id="1.10.357.10">
    <property type="entry name" value="Tetracycline Repressor, domain 2"/>
    <property type="match status" value="1"/>
</dbReference>
<evidence type="ECO:0000259" key="4">
    <source>
        <dbReference type="PROSITE" id="PS50977"/>
    </source>
</evidence>
<dbReference type="PANTHER" id="PTHR30055">
    <property type="entry name" value="HTH-TYPE TRANSCRIPTIONAL REGULATOR RUTR"/>
    <property type="match status" value="1"/>
</dbReference>
<comment type="caution">
    <text evidence="5">The sequence shown here is derived from an EMBL/GenBank/DDBJ whole genome shotgun (WGS) entry which is preliminary data.</text>
</comment>
<protein>
    <submittedName>
        <fullName evidence="5">TetR family transcriptional regulator</fullName>
    </submittedName>
</protein>
<dbReference type="SUPFAM" id="SSF48498">
    <property type="entry name" value="Tetracyclin repressor-like, C-terminal domain"/>
    <property type="match status" value="1"/>
</dbReference>
<evidence type="ECO:0000313" key="6">
    <source>
        <dbReference type="Proteomes" id="UP000240996"/>
    </source>
</evidence>
<dbReference type="PROSITE" id="PS50977">
    <property type="entry name" value="HTH_TETR_2"/>
    <property type="match status" value="1"/>
</dbReference>
<dbReference type="InterPro" id="IPR036271">
    <property type="entry name" value="Tet_transcr_reg_TetR-rel_C_sf"/>
</dbReference>
<dbReference type="PANTHER" id="PTHR30055:SF226">
    <property type="entry name" value="HTH-TYPE TRANSCRIPTIONAL REGULATOR PKSA"/>
    <property type="match status" value="1"/>
</dbReference>
<dbReference type="Pfam" id="PF00440">
    <property type="entry name" value="TetR_N"/>
    <property type="match status" value="1"/>
</dbReference>
<dbReference type="GO" id="GO:0000976">
    <property type="term" value="F:transcription cis-regulatory region binding"/>
    <property type="evidence" value="ECO:0007669"/>
    <property type="project" value="TreeGrafter"/>
</dbReference>
<name>A0A2T4YNM6_9SPHN</name>
<dbReference type="InterPro" id="IPR001647">
    <property type="entry name" value="HTH_TetR"/>
</dbReference>
<evidence type="ECO:0000256" key="2">
    <source>
        <dbReference type="PROSITE-ProRule" id="PRU00335"/>
    </source>
</evidence>
<dbReference type="SUPFAM" id="SSF46689">
    <property type="entry name" value="Homeodomain-like"/>
    <property type="match status" value="1"/>
</dbReference>
<sequence length="211" mass="22718">MKSRAASQGGRRYGGASASERRVERRSRLIRAAIALYGEQGYRHTTVTAVCRAAGLTPRYFYEAFANSEALLLATFGEVTQFVTQRVAAAADAAGGTPQDRLIALLTAYYDLLRDEPASARVFLSELSGIDPHVDELFERSMASFADLIAGTLVPTHVPGSIEPLCRAGAMHGLLAVARDWVARGCDEPVARVVRTVEPLCRMLVSCGGDD</sequence>